<dbReference type="RefSeq" id="WP_204699834.1">
    <property type="nucleotide sequence ID" value="NZ_JAFBEC010000025.1"/>
</dbReference>
<dbReference type="InterPro" id="IPR010619">
    <property type="entry name" value="ThrE-like_N"/>
</dbReference>
<evidence type="ECO:0000256" key="7">
    <source>
        <dbReference type="SAM" id="Phobius"/>
    </source>
</evidence>
<evidence type="ECO:0000256" key="2">
    <source>
        <dbReference type="ARBA" id="ARBA00022475"/>
    </source>
</evidence>
<keyword evidence="5 7" id="KW-0472">Membrane</keyword>
<name>A0ABS2PIK7_9BACL</name>
<accession>A0ABS2PIK7</accession>
<gene>
    <name evidence="9" type="ORF">JOD17_004258</name>
</gene>
<sequence>MTTKKDKLIDLCLLAGKLMLMYGAETYRVEDTMKRMAIAGGMDNVNSFVTTTGIFLSGVLEDDDDIMQMIRIVDRFQDLSKVTEVNHISREFVAGRMSITVARQELKRVEKQPMNYPLWLIYIASAIGGGAFSYLIGDSLFDMIPASIGGLVSTLALVLFQHYLQAKFFSEYLAAFFGGVTALILVHSGFGTNIDQIIIGSLIPLVPGVPLTNSVRDLMAGDLISGLARGAEAALTSLSIAAGVATAVSLFL</sequence>
<evidence type="ECO:0000259" key="8">
    <source>
        <dbReference type="Pfam" id="PF06738"/>
    </source>
</evidence>
<keyword evidence="3 7" id="KW-0812">Transmembrane</keyword>
<proteinExistence type="inferred from homology"/>
<reference evidence="9 10" key="1">
    <citation type="submission" date="2021-01" db="EMBL/GenBank/DDBJ databases">
        <title>Genomic Encyclopedia of Type Strains, Phase IV (KMG-IV): sequencing the most valuable type-strain genomes for metagenomic binning, comparative biology and taxonomic classification.</title>
        <authorList>
            <person name="Goeker M."/>
        </authorList>
    </citation>
    <scope>NUCLEOTIDE SEQUENCE [LARGE SCALE GENOMIC DNA]</scope>
    <source>
        <strain evidence="9 10">DSM 25540</strain>
    </source>
</reference>
<dbReference type="InterPro" id="IPR050539">
    <property type="entry name" value="ThrE_Dicarb/AminoAcid_Exp"/>
</dbReference>
<evidence type="ECO:0000256" key="6">
    <source>
        <dbReference type="ARBA" id="ARBA00034125"/>
    </source>
</evidence>
<feature type="domain" description="Threonine/serine exporter-like N-terminal" evidence="8">
    <location>
        <begin position="10"/>
        <end position="250"/>
    </location>
</feature>
<keyword evidence="10" id="KW-1185">Reference proteome</keyword>
<comment type="subcellular location">
    <subcellularLocation>
        <location evidence="1">Cell membrane</location>
        <topology evidence="1">Multi-pass membrane protein</topology>
    </subcellularLocation>
</comment>
<evidence type="ECO:0000256" key="4">
    <source>
        <dbReference type="ARBA" id="ARBA00022989"/>
    </source>
</evidence>
<dbReference type="PANTHER" id="PTHR34390:SF2">
    <property type="entry name" value="SUCCINATE TRANSPORTER SUBUNIT YJJP-RELATED"/>
    <property type="match status" value="1"/>
</dbReference>
<keyword evidence="2" id="KW-1003">Cell membrane</keyword>
<feature type="transmembrane region" description="Helical" evidence="7">
    <location>
        <begin position="116"/>
        <end position="137"/>
    </location>
</feature>
<dbReference type="Proteomes" id="UP000741863">
    <property type="component" value="Unassembled WGS sequence"/>
</dbReference>
<dbReference type="Pfam" id="PF06738">
    <property type="entry name" value="ThrE"/>
    <property type="match status" value="1"/>
</dbReference>
<evidence type="ECO:0000256" key="3">
    <source>
        <dbReference type="ARBA" id="ARBA00022692"/>
    </source>
</evidence>
<comment type="caution">
    <text evidence="9">The sequence shown here is derived from an EMBL/GenBank/DDBJ whole genome shotgun (WGS) entry which is preliminary data.</text>
</comment>
<comment type="similarity">
    <text evidence="6">Belongs to the ThrE exporter (TC 2.A.79) family.</text>
</comment>
<organism evidence="9 10">
    <name type="scientific">Geomicrobium sediminis</name>
    <dbReference type="NCBI Taxonomy" id="1347788"/>
    <lineage>
        <taxon>Bacteria</taxon>
        <taxon>Bacillati</taxon>
        <taxon>Bacillota</taxon>
        <taxon>Bacilli</taxon>
        <taxon>Bacillales</taxon>
        <taxon>Geomicrobium</taxon>
    </lineage>
</organism>
<evidence type="ECO:0000256" key="5">
    <source>
        <dbReference type="ARBA" id="ARBA00023136"/>
    </source>
</evidence>
<evidence type="ECO:0000313" key="9">
    <source>
        <dbReference type="EMBL" id="MBM7635112.1"/>
    </source>
</evidence>
<protein>
    <submittedName>
        <fullName evidence="9">Uncharacterized membrane protein YjjP (DUF1212 family)</fullName>
    </submittedName>
</protein>
<feature type="transmembrane region" description="Helical" evidence="7">
    <location>
        <begin position="143"/>
        <end position="160"/>
    </location>
</feature>
<dbReference type="PANTHER" id="PTHR34390">
    <property type="entry name" value="UPF0442 PROTEIN YJJB-RELATED"/>
    <property type="match status" value="1"/>
</dbReference>
<evidence type="ECO:0000256" key="1">
    <source>
        <dbReference type="ARBA" id="ARBA00004651"/>
    </source>
</evidence>
<dbReference type="EMBL" id="JAFBEC010000025">
    <property type="protein sequence ID" value="MBM7635112.1"/>
    <property type="molecule type" value="Genomic_DNA"/>
</dbReference>
<evidence type="ECO:0000313" key="10">
    <source>
        <dbReference type="Proteomes" id="UP000741863"/>
    </source>
</evidence>
<feature type="transmembrane region" description="Helical" evidence="7">
    <location>
        <begin position="172"/>
        <end position="190"/>
    </location>
</feature>
<keyword evidence="4 7" id="KW-1133">Transmembrane helix</keyword>